<reference evidence="1" key="1">
    <citation type="submission" date="2009-10" db="EMBL/GenBank/DDBJ databases">
        <title>Diversity of trophic interactions inside an arsenic-rich microbial ecosystem.</title>
        <authorList>
            <person name="Bertin P.N."/>
            <person name="Heinrich-Salmeron A."/>
            <person name="Pelletier E."/>
            <person name="Goulhen-Chollet F."/>
            <person name="Arsene-Ploetze F."/>
            <person name="Gallien S."/>
            <person name="Calteau A."/>
            <person name="Vallenet D."/>
            <person name="Casiot C."/>
            <person name="Chane-Woon-Ming B."/>
            <person name="Giloteaux L."/>
            <person name="Barakat M."/>
            <person name="Bonnefoy V."/>
            <person name="Bruneel O."/>
            <person name="Chandler M."/>
            <person name="Cleiss J."/>
            <person name="Duran R."/>
            <person name="Elbaz-Poulichet F."/>
            <person name="Fonknechten N."/>
            <person name="Lauga B."/>
            <person name="Mornico D."/>
            <person name="Ortet P."/>
            <person name="Schaeffer C."/>
            <person name="Siguier P."/>
            <person name="Alexander Thil Smith A."/>
            <person name="Van Dorsselaer A."/>
            <person name="Weissenbach J."/>
            <person name="Medigue C."/>
            <person name="Le Paslier D."/>
        </authorList>
    </citation>
    <scope>NUCLEOTIDE SEQUENCE</scope>
</reference>
<dbReference type="AlphaFoldDB" id="E6PQ77"/>
<organism evidence="1">
    <name type="scientific">mine drainage metagenome</name>
    <dbReference type="NCBI Taxonomy" id="410659"/>
    <lineage>
        <taxon>unclassified sequences</taxon>
        <taxon>metagenomes</taxon>
        <taxon>ecological metagenomes</taxon>
    </lineage>
</organism>
<protein>
    <submittedName>
        <fullName evidence="1">Uncharacterized protein</fullName>
    </submittedName>
</protein>
<name>E6PQ77_9ZZZZ</name>
<evidence type="ECO:0000313" key="1">
    <source>
        <dbReference type="EMBL" id="CBH97081.1"/>
    </source>
</evidence>
<sequence>MIRLVNEQQVKASLARHRATPEVSTAAYVHRLMAELGDSIASRRKLYFDTRYWVNLRDAAMGRPTHQDHPEILELVRGLVTAGAVVCPVSDAAWVELTKQSDPETLRATAELIDELSLGIALRHEKERIEYEIEQLLVDPEAKESLATRKNRVWVKAGYVYGIRVPVSKELSPAQNRVLQKSMVDYRWQLTYREIAAQRSLVRRSDPWEASAARITESMRKYDHEVRSIQQAFAAESAGVLVVFKDTMREVTLRNFRMKTGDRAPVPQDQAEKAGQSMLTALVNAFRLRPKQMAQHIPTLYAYAMCHAAVRMDKKRKFSGHDLLDMHHASAGIPYHDAVFTEIPLRALVTAGNVALDKTFSCSVLAKERDVLTYLRAL</sequence>
<proteinExistence type="predicted"/>
<gene>
    <name evidence="1" type="ORF">CARN2_1691</name>
</gene>
<dbReference type="EMBL" id="CABM01000041">
    <property type="protein sequence ID" value="CBH97081.1"/>
    <property type="molecule type" value="Genomic_DNA"/>
</dbReference>
<accession>E6PQ77</accession>
<comment type="caution">
    <text evidence="1">The sequence shown here is derived from an EMBL/GenBank/DDBJ whole genome shotgun (WGS) entry which is preliminary data.</text>
</comment>